<dbReference type="InterPro" id="IPR007271">
    <property type="entry name" value="Nuc_sug_transpt"/>
</dbReference>
<reference evidence="6" key="1">
    <citation type="submission" date="2025-08" db="UniProtKB">
        <authorList>
            <consortium name="Ensembl"/>
        </authorList>
    </citation>
    <scope>IDENTIFICATION</scope>
</reference>
<accession>A0A8C6SUY2</accession>
<dbReference type="GO" id="GO:0000139">
    <property type="term" value="C:Golgi membrane"/>
    <property type="evidence" value="ECO:0007669"/>
    <property type="project" value="UniProtKB-SubCell"/>
</dbReference>
<evidence type="ECO:0000256" key="2">
    <source>
        <dbReference type="ARBA" id="ARBA00022597"/>
    </source>
</evidence>
<dbReference type="Pfam" id="PF04142">
    <property type="entry name" value="Nuc_sug_transp"/>
    <property type="match status" value="1"/>
</dbReference>
<evidence type="ECO:0000313" key="7">
    <source>
        <dbReference type="Proteomes" id="UP000694523"/>
    </source>
</evidence>
<name>A0A8C6SUY2_9GOBI</name>
<evidence type="ECO:0000256" key="5">
    <source>
        <dbReference type="ARBA" id="ARBA00023136"/>
    </source>
</evidence>
<evidence type="ECO:0000256" key="3">
    <source>
        <dbReference type="ARBA" id="ARBA00022692"/>
    </source>
</evidence>
<keyword evidence="3" id="KW-0812">Transmembrane</keyword>
<protein>
    <submittedName>
        <fullName evidence="6">Solute carrier family 35 member A3b</fullName>
    </submittedName>
</protein>
<dbReference type="GO" id="GO:0015165">
    <property type="term" value="F:pyrimidine nucleotide-sugar transmembrane transporter activity"/>
    <property type="evidence" value="ECO:0007669"/>
    <property type="project" value="InterPro"/>
</dbReference>
<reference evidence="6" key="2">
    <citation type="submission" date="2025-09" db="UniProtKB">
        <authorList>
            <consortium name="Ensembl"/>
        </authorList>
    </citation>
    <scope>IDENTIFICATION</scope>
</reference>
<comment type="subcellular location">
    <subcellularLocation>
        <location evidence="1">Membrane</location>
        <topology evidence="1">Multi-pass membrane protein</topology>
    </subcellularLocation>
</comment>
<evidence type="ECO:0000256" key="4">
    <source>
        <dbReference type="ARBA" id="ARBA00022989"/>
    </source>
</evidence>
<keyword evidence="2" id="KW-0762">Sugar transport</keyword>
<dbReference type="Proteomes" id="UP000694523">
    <property type="component" value="Unplaced"/>
</dbReference>
<keyword evidence="4" id="KW-1133">Transmembrane helix</keyword>
<keyword evidence="7" id="KW-1185">Reference proteome</keyword>
<evidence type="ECO:0000313" key="6">
    <source>
        <dbReference type="Ensembl" id="ENSNMLP00000011353.1"/>
    </source>
</evidence>
<organism evidence="6 7">
    <name type="scientific">Neogobius melanostomus</name>
    <name type="common">round goby</name>
    <dbReference type="NCBI Taxonomy" id="47308"/>
    <lineage>
        <taxon>Eukaryota</taxon>
        <taxon>Metazoa</taxon>
        <taxon>Chordata</taxon>
        <taxon>Craniata</taxon>
        <taxon>Vertebrata</taxon>
        <taxon>Euteleostomi</taxon>
        <taxon>Actinopterygii</taxon>
        <taxon>Neopterygii</taxon>
        <taxon>Teleostei</taxon>
        <taxon>Neoteleostei</taxon>
        <taxon>Acanthomorphata</taxon>
        <taxon>Gobiaria</taxon>
        <taxon>Gobiiformes</taxon>
        <taxon>Gobioidei</taxon>
        <taxon>Gobiidae</taxon>
        <taxon>Benthophilinae</taxon>
        <taxon>Neogobiini</taxon>
        <taxon>Neogobius</taxon>
    </lineage>
</organism>
<dbReference type="Ensembl" id="ENSNMLT00000012842.1">
    <property type="protein sequence ID" value="ENSNMLP00000011353.1"/>
    <property type="gene ID" value="ENSNMLG00000007534.1"/>
</dbReference>
<proteinExistence type="predicted"/>
<evidence type="ECO:0000256" key="1">
    <source>
        <dbReference type="ARBA" id="ARBA00004141"/>
    </source>
</evidence>
<keyword evidence="2" id="KW-0813">Transport</keyword>
<sequence>MLKYLSLGILVLQTTSLVLTMRYSRTLKEDGPRYLPSAAVVSAELLKITVCTIIVLVQNNARFSSSASFSEHGLGLALHKVTDPQ</sequence>
<keyword evidence="5" id="KW-0472">Membrane</keyword>
<dbReference type="AlphaFoldDB" id="A0A8C6SUY2"/>